<dbReference type="PANTHER" id="PTHR47755">
    <property type="entry name" value="CELL DIVISION PROTEIN FTSX"/>
    <property type="match status" value="1"/>
</dbReference>
<dbReference type="AlphaFoldDB" id="A0A328NCH1"/>
<evidence type="ECO:0000313" key="3">
    <source>
        <dbReference type="EMBL" id="RAO03497.1"/>
    </source>
</evidence>
<keyword evidence="1" id="KW-1133">Transmembrane helix</keyword>
<comment type="caution">
    <text evidence="3">The sequence shown here is derived from an EMBL/GenBank/DDBJ whole genome shotgun (WGS) entry which is preliminary data.</text>
</comment>
<dbReference type="GO" id="GO:0016020">
    <property type="term" value="C:membrane"/>
    <property type="evidence" value="ECO:0007669"/>
    <property type="project" value="InterPro"/>
</dbReference>
<dbReference type="PANTHER" id="PTHR47755:SF1">
    <property type="entry name" value="CELL DIVISION PROTEIN FTSX"/>
    <property type="match status" value="1"/>
</dbReference>
<evidence type="ECO:0000313" key="6">
    <source>
        <dbReference type="Proteomes" id="UP000249045"/>
    </source>
</evidence>
<keyword evidence="1" id="KW-0812">Transmembrane</keyword>
<gene>
    <name evidence="3" type="ORF">LAH08_01846</name>
    <name evidence="4" type="ORF">MED15_03642</name>
</gene>
<accession>A0A328NCH1</accession>
<evidence type="ECO:0000256" key="1">
    <source>
        <dbReference type="SAM" id="Phobius"/>
    </source>
</evidence>
<dbReference type="Proteomes" id="UP000248966">
    <property type="component" value="Unassembled WGS sequence"/>
</dbReference>
<proteinExistence type="predicted"/>
<feature type="transmembrane region" description="Helical" evidence="1">
    <location>
        <begin position="42"/>
        <end position="62"/>
    </location>
</feature>
<evidence type="ECO:0000259" key="2">
    <source>
        <dbReference type="Pfam" id="PF18075"/>
    </source>
</evidence>
<evidence type="ECO:0000313" key="4">
    <source>
        <dbReference type="EMBL" id="RAO17087.1"/>
    </source>
</evidence>
<dbReference type="InterPro" id="IPR040690">
    <property type="entry name" value="FtsX_ECD"/>
</dbReference>
<dbReference type="RefSeq" id="WP_112583351.1">
    <property type="nucleotide sequence ID" value="NZ_JBFAQI010000003.1"/>
</dbReference>
<dbReference type="Pfam" id="PF18075">
    <property type="entry name" value="FtsX_ECD"/>
    <property type="match status" value="1"/>
</dbReference>
<feature type="domain" description="FtsX extracellular" evidence="2">
    <location>
        <begin position="99"/>
        <end position="188"/>
    </location>
</feature>
<evidence type="ECO:0000313" key="5">
    <source>
        <dbReference type="Proteomes" id="UP000248966"/>
    </source>
</evidence>
<reference evidence="5 6" key="1">
    <citation type="submission" date="2018-03" db="EMBL/GenBank/DDBJ databases">
        <title>Defining the species Micromonospora saelicesensis and Micromonospora noduli under the framework of genomics.</title>
        <authorList>
            <person name="Riesco R."/>
            <person name="Trujillo M.E."/>
        </authorList>
    </citation>
    <scope>NUCLEOTIDE SEQUENCE [LARGE SCALE GENOMIC DNA]</scope>
    <source>
        <strain evidence="3 5">LAH08</strain>
        <strain evidence="4 6">MED15</strain>
    </source>
</reference>
<keyword evidence="1" id="KW-0472">Membrane</keyword>
<keyword evidence="6" id="KW-1185">Reference proteome</keyword>
<protein>
    <recommendedName>
        <fullName evidence="2">FtsX extracellular domain-containing protein</fullName>
    </recommendedName>
</protein>
<sequence>MDQNLRVLFDRAVADEPELPLVDLVGDAVTAGTGLRRRRQRLVATGVAAVIAVAAVGAVNVATPPQRSAPPPTTVPAAFGMLVNRACQAPADETATDAAVYLAPEITDQQRSAVNRALDADPAVGTVAYESREEALKKFKKVYADAPELVDHIVPSQLPESFRITLVVRSRYAELAERVKRLSGVDEIIGIDCPAGTNASAVD</sequence>
<dbReference type="EMBL" id="PYAC01000013">
    <property type="protein sequence ID" value="RAO17087.1"/>
    <property type="molecule type" value="Genomic_DNA"/>
</dbReference>
<name>A0A328NCH1_9ACTN</name>
<organism evidence="3 5">
    <name type="scientific">Micromonospora noduli</name>
    <dbReference type="NCBI Taxonomy" id="709876"/>
    <lineage>
        <taxon>Bacteria</taxon>
        <taxon>Bacillati</taxon>
        <taxon>Actinomycetota</taxon>
        <taxon>Actinomycetes</taxon>
        <taxon>Micromonosporales</taxon>
        <taxon>Micromonosporaceae</taxon>
        <taxon>Micromonospora</taxon>
    </lineage>
</organism>
<dbReference type="GO" id="GO:0051301">
    <property type="term" value="P:cell division"/>
    <property type="evidence" value="ECO:0007669"/>
    <property type="project" value="InterPro"/>
</dbReference>
<dbReference type="InterPro" id="IPR004513">
    <property type="entry name" value="FtsX"/>
</dbReference>
<dbReference type="Proteomes" id="UP000249045">
    <property type="component" value="Unassembled WGS sequence"/>
</dbReference>
<dbReference type="Gene3D" id="3.30.70.3040">
    <property type="match status" value="1"/>
</dbReference>
<dbReference type="EMBL" id="PYAA01000009">
    <property type="protein sequence ID" value="RAO03497.1"/>
    <property type="molecule type" value="Genomic_DNA"/>
</dbReference>